<dbReference type="Proteomes" id="UP001151760">
    <property type="component" value="Unassembled WGS sequence"/>
</dbReference>
<dbReference type="SUPFAM" id="SSF53098">
    <property type="entry name" value="Ribonuclease H-like"/>
    <property type="match status" value="1"/>
</dbReference>
<reference evidence="1" key="2">
    <citation type="submission" date="2022-01" db="EMBL/GenBank/DDBJ databases">
        <authorList>
            <person name="Yamashiro T."/>
            <person name="Shiraishi A."/>
            <person name="Satake H."/>
            <person name="Nakayama K."/>
        </authorList>
    </citation>
    <scope>NUCLEOTIDE SEQUENCE</scope>
</reference>
<accession>A0ABQ5DUK4</accession>
<dbReference type="GO" id="GO:0003964">
    <property type="term" value="F:RNA-directed DNA polymerase activity"/>
    <property type="evidence" value="ECO:0007669"/>
    <property type="project" value="UniProtKB-KW"/>
</dbReference>
<keyword evidence="2" id="KW-1185">Reference proteome</keyword>
<protein>
    <submittedName>
        <fullName evidence="1">Reverse transcriptase domain-containing protein</fullName>
    </submittedName>
</protein>
<dbReference type="InterPro" id="IPR036397">
    <property type="entry name" value="RNaseH_sf"/>
</dbReference>
<comment type="caution">
    <text evidence="1">The sequence shown here is derived from an EMBL/GenBank/DDBJ whole genome shotgun (WGS) entry which is preliminary data.</text>
</comment>
<reference evidence="1" key="1">
    <citation type="journal article" date="2022" name="Int. J. Mol. Sci.">
        <title>Draft Genome of Tanacetum Coccineum: Genomic Comparison of Closely Related Tanacetum-Family Plants.</title>
        <authorList>
            <person name="Yamashiro T."/>
            <person name="Shiraishi A."/>
            <person name="Nakayama K."/>
            <person name="Satake H."/>
        </authorList>
    </citation>
    <scope>NUCLEOTIDE SEQUENCE</scope>
</reference>
<evidence type="ECO:0000313" key="1">
    <source>
        <dbReference type="EMBL" id="GJT42017.1"/>
    </source>
</evidence>
<sequence length="379" mass="44490">MVHGDRYGRDLKLVSAIKMRRYLEKDWVAFLARIVDKGAKVKNVYDVPIIRNYPEVLPEDFLGPPPARQVERPIRSTARRNLLFEDSPVVRISPGKVQGRRHPQDHVQDTEKKIIAYASRQLKKHEKNFTTHDIELGTNLQHILDQKTWNMRQRKGKELLSDYDCKLKHHPGKANVVYGALSRKERLRLSRCKALKEEKLEAENLYNADQKFEVWSDGVRYSTYPRADKICQDDKEYYWWPGLKKDIALYVGKYLTCAKVKLDDQKSSGLLKQPEIPAWKWEGITMYFVTKFPKKERVHDSIWVIVDRVTKTSHILSIREDCKMERLGPIYINEIVAHHGTPILIISDRDDRFTSCFWKLFQMALDTTRFEHRLSPSDG</sequence>
<dbReference type="PANTHER" id="PTHR35046:SF26">
    <property type="entry name" value="RNA-DIRECTED DNA POLYMERASE"/>
    <property type="match status" value="1"/>
</dbReference>
<dbReference type="InterPro" id="IPR012337">
    <property type="entry name" value="RNaseH-like_sf"/>
</dbReference>
<dbReference type="Gene3D" id="3.30.420.10">
    <property type="entry name" value="Ribonuclease H-like superfamily/Ribonuclease H"/>
    <property type="match status" value="1"/>
</dbReference>
<name>A0ABQ5DUK4_9ASTR</name>
<proteinExistence type="predicted"/>
<dbReference type="EMBL" id="BQNB010015609">
    <property type="protein sequence ID" value="GJT42017.1"/>
    <property type="molecule type" value="Genomic_DNA"/>
</dbReference>
<keyword evidence="1" id="KW-0695">RNA-directed DNA polymerase</keyword>
<dbReference type="PANTHER" id="PTHR35046">
    <property type="entry name" value="ZINC KNUCKLE (CCHC-TYPE) FAMILY PROTEIN"/>
    <property type="match status" value="1"/>
</dbReference>
<organism evidence="1 2">
    <name type="scientific">Tanacetum coccineum</name>
    <dbReference type="NCBI Taxonomy" id="301880"/>
    <lineage>
        <taxon>Eukaryota</taxon>
        <taxon>Viridiplantae</taxon>
        <taxon>Streptophyta</taxon>
        <taxon>Embryophyta</taxon>
        <taxon>Tracheophyta</taxon>
        <taxon>Spermatophyta</taxon>
        <taxon>Magnoliopsida</taxon>
        <taxon>eudicotyledons</taxon>
        <taxon>Gunneridae</taxon>
        <taxon>Pentapetalae</taxon>
        <taxon>asterids</taxon>
        <taxon>campanulids</taxon>
        <taxon>Asterales</taxon>
        <taxon>Asteraceae</taxon>
        <taxon>Asteroideae</taxon>
        <taxon>Anthemideae</taxon>
        <taxon>Anthemidinae</taxon>
        <taxon>Tanacetum</taxon>
    </lineage>
</organism>
<keyword evidence="1" id="KW-0548">Nucleotidyltransferase</keyword>
<gene>
    <name evidence="1" type="ORF">Tco_0941882</name>
</gene>
<keyword evidence="1" id="KW-0808">Transferase</keyword>
<evidence type="ECO:0000313" key="2">
    <source>
        <dbReference type="Proteomes" id="UP001151760"/>
    </source>
</evidence>